<dbReference type="Pfam" id="PF00990">
    <property type="entry name" value="GGDEF"/>
    <property type="match status" value="1"/>
</dbReference>
<protein>
    <submittedName>
        <fullName evidence="2">Diguanylate cyclase</fullName>
    </submittedName>
</protein>
<dbReference type="InterPro" id="IPR032710">
    <property type="entry name" value="NTF2-like_dom_sf"/>
</dbReference>
<dbReference type="InterPro" id="IPR052155">
    <property type="entry name" value="Biofilm_reg_signaling"/>
</dbReference>
<keyword evidence="3" id="KW-1185">Reference proteome</keyword>
<dbReference type="STRING" id="44742.AXF13_12895"/>
<dbReference type="Proteomes" id="UP000069241">
    <property type="component" value="Chromosome"/>
</dbReference>
<dbReference type="CDD" id="cd01949">
    <property type="entry name" value="GGDEF"/>
    <property type="match status" value="1"/>
</dbReference>
<dbReference type="PANTHER" id="PTHR44757:SF2">
    <property type="entry name" value="BIOFILM ARCHITECTURE MAINTENANCE PROTEIN MBAA"/>
    <property type="match status" value="1"/>
</dbReference>
<sequence length="325" mass="36179">MFAGGKGRAGEGGLTLKTKPASGEAAVRQLLHEYGERNRDGILELLTDDVIWIGTAAHEQIFGKHAVARLLDDDLRTDATPYDVELTDVKEIALGPVVATLFVQTRASLRGRTDFALECRNTYTCCDKGDGFRICSWHCSTATALQNEDEYFPISFAENIMKKATLDPVTRIMNRASFEESVQLYLKERRGNYALALIDLDDFKGVNDRYGHHCGDKVLAFVAQRLKRAFAETDLVARLGGDELVAFVPSLTGEEELRAKIEAFFSGISRALTLDSQVYMPSASVGVCICREKRGMSYEQCYKAADAAMYQAKHSGKNAWRFKRF</sequence>
<dbReference type="KEGG" id="dfi:AXF13_12895"/>
<evidence type="ECO:0000313" key="3">
    <source>
        <dbReference type="Proteomes" id="UP000069241"/>
    </source>
</evidence>
<dbReference type="PROSITE" id="PS50887">
    <property type="entry name" value="GGDEF"/>
    <property type="match status" value="1"/>
</dbReference>
<dbReference type="AlphaFoldDB" id="A0A109W4W2"/>
<name>A0A109W4W2_9BACT</name>
<dbReference type="InterPro" id="IPR037401">
    <property type="entry name" value="SnoaL-like"/>
</dbReference>
<dbReference type="InterPro" id="IPR043128">
    <property type="entry name" value="Rev_trsase/Diguanyl_cyclase"/>
</dbReference>
<reference evidence="3" key="1">
    <citation type="submission" date="2016-02" db="EMBL/GenBank/DDBJ databases">
        <authorList>
            <person name="Holder M.E."/>
            <person name="Ajami N.J."/>
            <person name="Petrosino J.F."/>
        </authorList>
    </citation>
    <scope>NUCLEOTIDE SEQUENCE [LARGE SCALE GENOMIC DNA]</scope>
    <source>
        <strain evidence="3">CCUG 45958</strain>
    </source>
</reference>
<gene>
    <name evidence="2" type="ORF">AXF13_12895</name>
</gene>
<dbReference type="NCBIfam" id="TIGR00254">
    <property type="entry name" value="GGDEF"/>
    <property type="match status" value="1"/>
</dbReference>
<dbReference type="Gene3D" id="3.30.70.270">
    <property type="match status" value="1"/>
</dbReference>
<dbReference type="PANTHER" id="PTHR44757">
    <property type="entry name" value="DIGUANYLATE CYCLASE DGCP"/>
    <property type="match status" value="1"/>
</dbReference>
<dbReference type="Gene3D" id="3.10.450.50">
    <property type="match status" value="1"/>
</dbReference>
<dbReference type="SMART" id="SM00267">
    <property type="entry name" value="GGDEF"/>
    <property type="match status" value="1"/>
</dbReference>
<accession>A0A109W4W2</accession>
<organism evidence="2 3">
    <name type="scientific">Desulfovibrio fairfieldensis</name>
    <dbReference type="NCBI Taxonomy" id="44742"/>
    <lineage>
        <taxon>Bacteria</taxon>
        <taxon>Pseudomonadati</taxon>
        <taxon>Thermodesulfobacteriota</taxon>
        <taxon>Desulfovibrionia</taxon>
        <taxon>Desulfovibrionales</taxon>
        <taxon>Desulfovibrionaceae</taxon>
        <taxon>Desulfovibrio</taxon>
    </lineage>
</organism>
<dbReference type="Pfam" id="PF13474">
    <property type="entry name" value="SnoaL_3"/>
    <property type="match status" value="1"/>
</dbReference>
<dbReference type="SUPFAM" id="SSF54427">
    <property type="entry name" value="NTF2-like"/>
    <property type="match status" value="1"/>
</dbReference>
<feature type="domain" description="GGDEF" evidence="1">
    <location>
        <begin position="191"/>
        <end position="325"/>
    </location>
</feature>
<dbReference type="SUPFAM" id="SSF55073">
    <property type="entry name" value="Nucleotide cyclase"/>
    <property type="match status" value="1"/>
</dbReference>
<evidence type="ECO:0000313" key="2">
    <source>
        <dbReference type="EMBL" id="AMD90951.1"/>
    </source>
</evidence>
<dbReference type="InterPro" id="IPR029787">
    <property type="entry name" value="Nucleotide_cyclase"/>
</dbReference>
<dbReference type="InterPro" id="IPR000160">
    <property type="entry name" value="GGDEF_dom"/>
</dbReference>
<proteinExistence type="predicted"/>
<evidence type="ECO:0000259" key="1">
    <source>
        <dbReference type="PROSITE" id="PS50887"/>
    </source>
</evidence>
<dbReference type="EMBL" id="CP014229">
    <property type="protein sequence ID" value="AMD90951.1"/>
    <property type="molecule type" value="Genomic_DNA"/>
</dbReference>